<evidence type="ECO:0000259" key="1">
    <source>
        <dbReference type="PROSITE" id="PS50995"/>
    </source>
</evidence>
<dbReference type="GO" id="GO:0006950">
    <property type="term" value="P:response to stress"/>
    <property type="evidence" value="ECO:0007669"/>
    <property type="project" value="TreeGrafter"/>
</dbReference>
<dbReference type="RefSeq" id="WP_182608578.1">
    <property type="nucleotide sequence ID" value="NZ_VKHT01001687.1"/>
</dbReference>
<organism evidence="2 3">
    <name type="scientific">Streptomyces alkaliphilus</name>
    <dbReference type="NCBI Taxonomy" id="1472722"/>
    <lineage>
        <taxon>Bacteria</taxon>
        <taxon>Bacillati</taxon>
        <taxon>Actinomycetota</taxon>
        <taxon>Actinomycetes</taxon>
        <taxon>Kitasatosporales</taxon>
        <taxon>Streptomycetaceae</taxon>
        <taxon>Streptomyces</taxon>
    </lineage>
</organism>
<proteinExistence type="predicted"/>
<dbReference type="PROSITE" id="PS50995">
    <property type="entry name" value="HTH_MARR_2"/>
    <property type="match status" value="1"/>
</dbReference>
<dbReference type="InterPro" id="IPR039422">
    <property type="entry name" value="MarR/SlyA-like"/>
</dbReference>
<name>A0A7W3TII5_9ACTN</name>
<keyword evidence="3" id="KW-1185">Reference proteome</keyword>
<dbReference type="Pfam" id="PF01047">
    <property type="entry name" value="MarR"/>
    <property type="match status" value="1"/>
</dbReference>
<dbReference type="PANTHER" id="PTHR33164:SF99">
    <property type="entry name" value="MARR FAMILY REGULATORY PROTEIN"/>
    <property type="match status" value="1"/>
</dbReference>
<dbReference type="Proteomes" id="UP000538929">
    <property type="component" value="Unassembled WGS sequence"/>
</dbReference>
<evidence type="ECO:0000313" key="2">
    <source>
        <dbReference type="EMBL" id="MBB0247397.1"/>
    </source>
</evidence>
<gene>
    <name evidence="2" type="ORF">FNQ90_25565</name>
</gene>
<evidence type="ECO:0000313" key="3">
    <source>
        <dbReference type="Proteomes" id="UP000538929"/>
    </source>
</evidence>
<reference evidence="3" key="1">
    <citation type="submission" date="2019-10" db="EMBL/GenBank/DDBJ databases">
        <title>Streptomyces sp. nov., a novel actinobacterium isolated from alkaline environment.</title>
        <authorList>
            <person name="Golinska P."/>
        </authorList>
    </citation>
    <scope>NUCLEOTIDE SEQUENCE [LARGE SCALE GENOMIC DNA]</scope>
    <source>
        <strain evidence="3">DSM 42118</strain>
    </source>
</reference>
<feature type="domain" description="HTH marR-type" evidence="1">
    <location>
        <begin position="17"/>
        <end position="130"/>
    </location>
</feature>
<dbReference type="GO" id="GO:0003700">
    <property type="term" value="F:DNA-binding transcription factor activity"/>
    <property type="evidence" value="ECO:0007669"/>
    <property type="project" value="InterPro"/>
</dbReference>
<feature type="non-terminal residue" evidence="2">
    <location>
        <position position="130"/>
    </location>
</feature>
<dbReference type="InterPro" id="IPR000835">
    <property type="entry name" value="HTH_MarR-typ"/>
</dbReference>
<dbReference type="InterPro" id="IPR036390">
    <property type="entry name" value="WH_DNA-bd_sf"/>
</dbReference>
<dbReference type="SUPFAM" id="SSF46785">
    <property type="entry name" value="Winged helix' DNA-binding domain"/>
    <property type="match status" value="1"/>
</dbReference>
<dbReference type="AlphaFoldDB" id="A0A7W3TII5"/>
<dbReference type="PANTHER" id="PTHR33164">
    <property type="entry name" value="TRANSCRIPTIONAL REGULATOR, MARR FAMILY"/>
    <property type="match status" value="1"/>
</dbReference>
<protein>
    <submittedName>
        <fullName evidence="2">MarR family transcriptional regulator</fullName>
    </submittedName>
</protein>
<dbReference type="EMBL" id="VKHT01001687">
    <property type="protein sequence ID" value="MBB0247397.1"/>
    <property type="molecule type" value="Genomic_DNA"/>
</dbReference>
<dbReference type="Gene3D" id="1.10.10.10">
    <property type="entry name" value="Winged helix-like DNA-binding domain superfamily/Winged helix DNA-binding domain"/>
    <property type="match status" value="1"/>
</dbReference>
<comment type="caution">
    <text evidence="2">The sequence shown here is derived from an EMBL/GenBank/DDBJ whole genome shotgun (WGS) entry which is preliminary data.</text>
</comment>
<accession>A0A7W3TII5</accession>
<sequence length="130" mass="14641">MDTTDPRWLTPEERAAWLELVGLFIRLPTALDAQLRRDAGLSHFEYQVLAGLSEAPDRTLRMSDLAVFADGSLSRLSHVVKRLEQRGWVRRTPDPTNGRYTLAVLTDAGMEKVVATAPGHVEEVRRLVFD</sequence>
<dbReference type="InterPro" id="IPR036388">
    <property type="entry name" value="WH-like_DNA-bd_sf"/>
</dbReference>
<dbReference type="SMART" id="SM00347">
    <property type="entry name" value="HTH_MARR"/>
    <property type="match status" value="1"/>
</dbReference>